<feature type="transmembrane region" description="Helical" evidence="1">
    <location>
        <begin position="116"/>
        <end position="136"/>
    </location>
</feature>
<reference evidence="3" key="1">
    <citation type="submission" date="2016-10" db="EMBL/GenBank/DDBJ databases">
        <authorList>
            <person name="Varghese N."/>
            <person name="Submissions S."/>
        </authorList>
    </citation>
    <scope>NUCLEOTIDE SEQUENCE [LARGE SCALE GENOMIC DNA]</scope>
    <source>
        <strain evidence="3">DSM 22127</strain>
    </source>
</reference>
<feature type="transmembrane region" description="Helical" evidence="1">
    <location>
        <begin position="406"/>
        <end position="423"/>
    </location>
</feature>
<feature type="transmembrane region" description="Helical" evidence="1">
    <location>
        <begin position="738"/>
        <end position="759"/>
    </location>
</feature>
<dbReference type="Proteomes" id="UP000198859">
    <property type="component" value="Chromosome I"/>
</dbReference>
<evidence type="ECO:0000313" key="3">
    <source>
        <dbReference type="Proteomes" id="UP000198859"/>
    </source>
</evidence>
<feature type="transmembrane region" description="Helical" evidence="1">
    <location>
        <begin position="263"/>
        <end position="284"/>
    </location>
</feature>
<dbReference type="InterPro" id="IPR058062">
    <property type="entry name" value="SCO7613_C"/>
</dbReference>
<feature type="transmembrane region" description="Helical" evidence="1">
    <location>
        <begin position="239"/>
        <end position="256"/>
    </location>
</feature>
<feature type="transmembrane region" description="Helical" evidence="1">
    <location>
        <begin position="181"/>
        <end position="200"/>
    </location>
</feature>
<feature type="transmembrane region" description="Helical" evidence="1">
    <location>
        <begin position="541"/>
        <end position="558"/>
    </location>
</feature>
<feature type="transmembrane region" description="Helical" evidence="1">
    <location>
        <begin position="323"/>
        <end position="346"/>
    </location>
</feature>
<feature type="transmembrane region" description="Helical" evidence="1">
    <location>
        <begin position="429"/>
        <end position="448"/>
    </location>
</feature>
<dbReference type="STRING" id="642780.SAMN04488570_0323"/>
<feature type="transmembrane region" description="Helical" evidence="1">
    <location>
        <begin position="565"/>
        <end position="581"/>
    </location>
</feature>
<feature type="transmembrane region" description="Helical" evidence="1">
    <location>
        <begin position="455"/>
        <end position="476"/>
    </location>
</feature>
<feature type="transmembrane region" description="Helical" evidence="1">
    <location>
        <begin position="212"/>
        <end position="233"/>
    </location>
</feature>
<accession>A0A1H1LQM8</accession>
<feature type="transmembrane region" description="Helical" evidence="1">
    <location>
        <begin position="89"/>
        <end position="110"/>
    </location>
</feature>
<dbReference type="NCBIfam" id="NF047321">
    <property type="entry name" value="SCO7613_CTERM"/>
    <property type="match status" value="1"/>
</dbReference>
<feature type="transmembrane region" description="Helical" evidence="1">
    <location>
        <begin position="508"/>
        <end position="529"/>
    </location>
</feature>
<feature type="transmembrane region" description="Helical" evidence="1">
    <location>
        <begin position="482"/>
        <end position="501"/>
    </location>
</feature>
<evidence type="ECO:0000313" key="2">
    <source>
        <dbReference type="EMBL" id="SDR76868.1"/>
    </source>
</evidence>
<sequence>MSRLLDPTVCPDCRAALDPRATCTGCGLQLRGELATRLWQTMRTADSLVEGLRAQPLPLPAEPGAAPVPPPADQQRHHVRLPAASVPTVLLGLGGLCLMVFALVFVGVAWDVLGLLGRTLVLLGVTGAVAAVADLVTRRGLRTSAEVLWLVTAGMLTVDVYAACSAGLLGLDALAEREVHALAGGTLLALGAGVATWVRTRRSGSHPAPVRELLGLQVVAVVGALVVTVAQAWDRPDPVAGSAVLVPLLGLLAWLLHRPVRRVGAGLAVLALLTWLVLLVSLSTGPATLGSPTLDLVAGSLLVVAAAAVASAASAVARAAGALTALGALWAAGVLVVRPLVALAQWSEAGRSPASAAVAPVTSPVTSAVASPAGWTSLLLAVVVLVAGAALVRLLERRPTSARRAWVALVPAVLAVGVTGLALTLDAPLWGVVLVGLVAAGTAGAAAWWARDDALVAWSTSAVAAYPALLATGFALTSSTALLPALTLTALGLPLLAALVLRDRTGSAASAGTLAVLAAGTGGAALGAWGLQLGVEPDLRALAVAAYAGLVALVAASTRTTAARLGLEATAAVLALVAVTTTDDDRAAAACLTVVGTAVALLAVLRRDRQDLGWVAAVVLAAATALRVVVEEPAPELVTLPAAALLVAAGAWRLHRERGLGSARVLGSGLSLALLPSLLLALGDPVSVRGALLGAAAVLTLAWGVTQRLTAPFVAGAAVTALLVLRHLEPVADAVPRWVTIGAVGVVLLVLGVTWESGLRNLARARRYLGDLR</sequence>
<feature type="transmembrane region" description="Helical" evidence="1">
    <location>
        <begin position="148"/>
        <end position="169"/>
    </location>
</feature>
<keyword evidence="1" id="KW-0472">Membrane</keyword>
<keyword evidence="1" id="KW-1133">Transmembrane helix</keyword>
<evidence type="ECO:0000256" key="1">
    <source>
        <dbReference type="SAM" id="Phobius"/>
    </source>
</evidence>
<feature type="transmembrane region" description="Helical" evidence="1">
    <location>
        <begin position="713"/>
        <end position="732"/>
    </location>
</feature>
<feature type="transmembrane region" description="Helical" evidence="1">
    <location>
        <begin position="636"/>
        <end position="654"/>
    </location>
</feature>
<organism evidence="2 3">
    <name type="scientific">Nocardioides scoriae</name>
    <dbReference type="NCBI Taxonomy" id="642780"/>
    <lineage>
        <taxon>Bacteria</taxon>
        <taxon>Bacillati</taxon>
        <taxon>Actinomycetota</taxon>
        <taxon>Actinomycetes</taxon>
        <taxon>Propionibacteriales</taxon>
        <taxon>Nocardioidaceae</taxon>
        <taxon>Nocardioides</taxon>
    </lineage>
</organism>
<gene>
    <name evidence="2" type="ORF">SAMN04488570_0323</name>
</gene>
<dbReference type="EMBL" id="LT629757">
    <property type="protein sequence ID" value="SDR76868.1"/>
    <property type="molecule type" value="Genomic_DNA"/>
</dbReference>
<proteinExistence type="predicted"/>
<name>A0A1H1LQM8_9ACTN</name>
<protein>
    <submittedName>
        <fullName evidence="2">Uncharacterized protein</fullName>
    </submittedName>
</protein>
<keyword evidence="3" id="KW-1185">Reference proteome</keyword>
<dbReference type="RefSeq" id="WP_091725364.1">
    <property type="nucleotide sequence ID" value="NZ_LT629757.1"/>
</dbReference>
<keyword evidence="1" id="KW-0812">Transmembrane</keyword>
<feature type="transmembrane region" description="Helical" evidence="1">
    <location>
        <begin position="587"/>
        <end position="605"/>
    </location>
</feature>
<dbReference type="OrthoDB" id="3790598at2"/>
<dbReference type="AlphaFoldDB" id="A0A1H1LQM8"/>
<feature type="transmembrane region" description="Helical" evidence="1">
    <location>
        <begin position="688"/>
        <end position="706"/>
    </location>
</feature>
<feature type="transmembrane region" description="Helical" evidence="1">
    <location>
        <begin position="296"/>
        <end position="316"/>
    </location>
</feature>
<feature type="transmembrane region" description="Helical" evidence="1">
    <location>
        <begin position="661"/>
        <end position="682"/>
    </location>
</feature>
<feature type="transmembrane region" description="Helical" evidence="1">
    <location>
        <begin position="612"/>
        <end position="630"/>
    </location>
</feature>
<feature type="transmembrane region" description="Helical" evidence="1">
    <location>
        <begin position="373"/>
        <end position="394"/>
    </location>
</feature>